<proteinExistence type="predicted"/>
<evidence type="ECO:0008006" key="3">
    <source>
        <dbReference type="Google" id="ProtNLM"/>
    </source>
</evidence>
<dbReference type="Proteomes" id="UP000243342">
    <property type="component" value="Unassembled WGS sequence"/>
</dbReference>
<dbReference type="AlphaFoldDB" id="A0A1J7C8I8"/>
<organism evidence="1 2">
    <name type="scientific">Mangrovactinospora gilvigrisea</name>
    <dbReference type="NCBI Taxonomy" id="1428644"/>
    <lineage>
        <taxon>Bacteria</taxon>
        <taxon>Bacillati</taxon>
        <taxon>Actinomycetota</taxon>
        <taxon>Actinomycetes</taxon>
        <taxon>Kitasatosporales</taxon>
        <taxon>Streptomycetaceae</taxon>
        <taxon>Mangrovactinospora</taxon>
    </lineage>
</organism>
<dbReference type="STRING" id="1428644.BIV57_18890"/>
<dbReference type="Gene3D" id="3.40.50.1980">
    <property type="entry name" value="Nitrogenase molybdenum iron protein domain"/>
    <property type="match status" value="2"/>
</dbReference>
<comment type="caution">
    <text evidence="1">The sequence shown here is derived from an EMBL/GenBank/DDBJ whole genome shotgun (WGS) entry which is preliminary data.</text>
</comment>
<reference evidence="1 2" key="1">
    <citation type="submission" date="2016-10" db="EMBL/GenBank/DDBJ databases">
        <title>Genome sequence of Streptomyces gilvigriseus MUSC 26.</title>
        <authorList>
            <person name="Lee L.-H."/>
            <person name="Ser H.-L."/>
        </authorList>
    </citation>
    <scope>NUCLEOTIDE SEQUENCE [LARGE SCALE GENOMIC DNA]</scope>
    <source>
        <strain evidence="1 2">MUSC 26</strain>
    </source>
</reference>
<sequence>MFTDGRGRTTAVPGTPRRVAAYLRTAAALADLGVQPIAAYGSAHDGPAPDPAKSGALDWNRTAYLGAGEQLDERALAALSPDLLVGVTYDGKTPYGLPSGSAERLTTDLPSVMLHVGGDRSLPDLLDDTARLAAALGSPEAGADRGRSRLTAAEDALRRASSGRPGARLLALSGADAERAYVAHPDAWPELRHLRGLGLRMVEPPWDGGTSWATQPWTGVTRLSPDVVLVDVRGNARPLAEVRTLLPPGAVAVPWNPEWPPSPDGAARLLTELSRVL</sequence>
<protein>
    <recommendedName>
        <fullName evidence="3">ABC transporter substrate-binding protein</fullName>
    </recommendedName>
</protein>
<dbReference type="EMBL" id="MLCF01000122">
    <property type="protein sequence ID" value="OIV35954.1"/>
    <property type="molecule type" value="Genomic_DNA"/>
</dbReference>
<gene>
    <name evidence="1" type="ORF">BIV57_18890</name>
</gene>
<accession>A0A1J7C8I8</accession>
<name>A0A1J7C8I8_9ACTN</name>
<evidence type="ECO:0000313" key="2">
    <source>
        <dbReference type="Proteomes" id="UP000243342"/>
    </source>
</evidence>
<keyword evidence="2" id="KW-1185">Reference proteome</keyword>
<dbReference type="SUPFAM" id="SSF53807">
    <property type="entry name" value="Helical backbone' metal receptor"/>
    <property type="match status" value="1"/>
</dbReference>
<evidence type="ECO:0000313" key="1">
    <source>
        <dbReference type="EMBL" id="OIV35954.1"/>
    </source>
</evidence>